<evidence type="ECO:0000313" key="8">
    <source>
        <dbReference type="Proteomes" id="UP001165143"/>
    </source>
</evidence>
<sequence>MTTAPPRTTATAWWRPLLLVAALLTGLLGVAAPAGAATAEATISVTVSAVTNPGDTVLISGNTAQLGNWNPAAAVPLHTTAQTYPSWTGYVQIIEGSTAEYKFLIRSSTGVVTWESVPNRSVTHSTTAITAIDDRWNVGSGAPVAASFRVTATTAYGQNVYLVGNLAELGGWNPAAAVPLTTGSGGYPTWGAGLQLPPNTPVAYKYLIRNPDGSVAWEGGADRTATTPPTGTFTTADTWRQ</sequence>
<feature type="compositionally biased region" description="Low complexity" evidence="4">
    <location>
        <begin position="222"/>
        <end position="241"/>
    </location>
</feature>
<evidence type="ECO:0000256" key="4">
    <source>
        <dbReference type="SAM" id="MobiDB-lite"/>
    </source>
</evidence>
<dbReference type="Proteomes" id="UP001165143">
    <property type="component" value="Unassembled WGS sequence"/>
</dbReference>
<evidence type="ECO:0000256" key="3">
    <source>
        <dbReference type="ARBA" id="ARBA00030238"/>
    </source>
</evidence>
<name>A0A9W6ULF5_9ACTN</name>
<evidence type="ECO:0000256" key="2">
    <source>
        <dbReference type="ARBA" id="ARBA00012595"/>
    </source>
</evidence>
<feature type="region of interest" description="Disordered" evidence="4">
    <location>
        <begin position="218"/>
        <end position="241"/>
    </location>
</feature>
<evidence type="ECO:0000256" key="5">
    <source>
        <dbReference type="SAM" id="SignalP"/>
    </source>
</evidence>
<feature type="domain" description="CBM20" evidence="6">
    <location>
        <begin position="33"/>
        <end position="138"/>
    </location>
</feature>
<dbReference type="AlphaFoldDB" id="A0A9W6ULF5"/>
<dbReference type="Gene3D" id="2.60.40.10">
    <property type="entry name" value="Immunoglobulins"/>
    <property type="match status" value="2"/>
</dbReference>
<keyword evidence="5" id="KW-0732">Signal</keyword>
<dbReference type="SMART" id="SM01065">
    <property type="entry name" value="CBM_2"/>
    <property type="match status" value="2"/>
</dbReference>
<dbReference type="Pfam" id="PF00686">
    <property type="entry name" value="CBM_20"/>
    <property type="match status" value="2"/>
</dbReference>
<gene>
    <name evidence="7" type="ORF">Kpho01_00740</name>
</gene>
<feature type="chain" id="PRO_5040874756" description="alpha-amylase" evidence="5">
    <location>
        <begin position="37"/>
        <end position="241"/>
    </location>
</feature>
<dbReference type="GO" id="GO:0004556">
    <property type="term" value="F:alpha-amylase activity"/>
    <property type="evidence" value="ECO:0007669"/>
    <property type="project" value="UniProtKB-EC"/>
</dbReference>
<dbReference type="CDD" id="cd05467">
    <property type="entry name" value="CBM20"/>
    <property type="match status" value="1"/>
</dbReference>
<evidence type="ECO:0000259" key="6">
    <source>
        <dbReference type="PROSITE" id="PS51166"/>
    </source>
</evidence>
<dbReference type="GO" id="GO:0016020">
    <property type="term" value="C:membrane"/>
    <property type="evidence" value="ECO:0007669"/>
    <property type="project" value="TreeGrafter"/>
</dbReference>
<dbReference type="GO" id="GO:0005975">
    <property type="term" value="P:carbohydrate metabolic process"/>
    <property type="evidence" value="ECO:0007669"/>
    <property type="project" value="UniProtKB-ARBA"/>
</dbReference>
<dbReference type="GO" id="GO:2001070">
    <property type="term" value="F:starch binding"/>
    <property type="evidence" value="ECO:0007669"/>
    <property type="project" value="InterPro"/>
</dbReference>
<evidence type="ECO:0000256" key="1">
    <source>
        <dbReference type="ARBA" id="ARBA00000548"/>
    </source>
</evidence>
<dbReference type="InterPro" id="IPR013784">
    <property type="entry name" value="Carb-bd-like_fold"/>
</dbReference>
<protein>
    <recommendedName>
        <fullName evidence="2">alpha-amylase</fullName>
        <ecNumber evidence="2">3.2.1.1</ecNumber>
    </recommendedName>
    <alternativeName>
        <fullName evidence="3">1,4-alpha-D-glucan glucanohydrolase</fullName>
    </alternativeName>
</protein>
<comment type="catalytic activity">
    <reaction evidence="1">
        <text>Endohydrolysis of (1-&gt;4)-alpha-D-glucosidic linkages in polysaccharides containing three or more (1-&gt;4)-alpha-linked D-glucose units.</text>
        <dbReference type="EC" id="3.2.1.1"/>
    </reaction>
</comment>
<comment type="caution">
    <text evidence="7">The sequence shown here is derived from an EMBL/GenBank/DDBJ whole genome shotgun (WGS) entry which is preliminary data.</text>
</comment>
<dbReference type="PANTHER" id="PTHR15048:SF0">
    <property type="entry name" value="STARCH-BINDING DOMAIN-CONTAINING PROTEIN 1"/>
    <property type="match status" value="1"/>
</dbReference>
<dbReference type="RefSeq" id="WP_033256457.1">
    <property type="nucleotide sequence ID" value="NZ_BSRX01000001.1"/>
</dbReference>
<dbReference type="PANTHER" id="PTHR15048">
    <property type="entry name" value="STARCH-BINDING DOMAIN-CONTAINING PROTEIN 1"/>
    <property type="match status" value="1"/>
</dbReference>
<proteinExistence type="predicted"/>
<feature type="signal peptide" evidence="5">
    <location>
        <begin position="1"/>
        <end position="36"/>
    </location>
</feature>
<dbReference type="EC" id="3.2.1.1" evidence="2"/>
<dbReference type="EMBL" id="BSRX01000001">
    <property type="protein sequence ID" value="GLW52063.1"/>
    <property type="molecule type" value="Genomic_DNA"/>
</dbReference>
<dbReference type="OrthoDB" id="9805159at2"/>
<dbReference type="SUPFAM" id="SSF49452">
    <property type="entry name" value="Starch-binding domain-like"/>
    <property type="match status" value="2"/>
</dbReference>
<dbReference type="PROSITE" id="PS51166">
    <property type="entry name" value="CBM20"/>
    <property type="match status" value="2"/>
</dbReference>
<dbReference type="InterPro" id="IPR013783">
    <property type="entry name" value="Ig-like_fold"/>
</dbReference>
<accession>A0A9W6ULF5</accession>
<evidence type="ECO:0000313" key="7">
    <source>
        <dbReference type="EMBL" id="GLW52063.1"/>
    </source>
</evidence>
<dbReference type="InterPro" id="IPR002044">
    <property type="entry name" value="CBM20"/>
</dbReference>
<reference evidence="7" key="1">
    <citation type="submission" date="2023-02" db="EMBL/GenBank/DDBJ databases">
        <title>Kitasatospora phosalacinea NBRC 14362.</title>
        <authorList>
            <person name="Ichikawa N."/>
            <person name="Sato H."/>
            <person name="Tonouchi N."/>
        </authorList>
    </citation>
    <scope>NUCLEOTIDE SEQUENCE</scope>
    <source>
        <strain evidence="7">NBRC 14362</strain>
    </source>
</reference>
<feature type="domain" description="CBM20" evidence="6">
    <location>
        <begin position="138"/>
        <end position="241"/>
    </location>
</feature>
<organism evidence="7 8">
    <name type="scientific">Kitasatospora phosalacinea</name>
    <dbReference type="NCBI Taxonomy" id="2065"/>
    <lineage>
        <taxon>Bacteria</taxon>
        <taxon>Bacillati</taxon>
        <taxon>Actinomycetota</taxon>
        <taxon>Actinomycetes</taxon>
        <taxon>Kitasatosporales</taxon>
        <taxon>Streptomycetaceae</taxon>
        <taxon>Kitasatospora</taxon>
    </lineage>
</organism>